<feature type="chain" id="PRO_5020428658" description="SD-repeat containing protein B domain-containing protein" evidence="4">
    <location>
        <begin position="31"/>
        <end position="274"/>
    </location>
</feature>
<sequence>MKKIKYAIYYGILATTLLAGIQVSTTQVHAEEETSTAKFSEGSIGELVWKDVNQNGIQDPEENGVEGIIIELYRTDGSKLAETKTDKNGFYQFNSLPEGDYFAHIVIPQDEYKIVSTKLFGWDGYTGYLQIKGDVDNKLTANVGLISKQKGNIVSTIWEEINPNGIQDEYENGISNITVDLYTIYGEKMKTSSTNMMGLYQFSNIPNGYYYIKLQVPEEYVFWGATNFGKDQFSNYIFINENTNTEMGAGYLKKQEDPWENSLCGTEESCGIIY</sequence>
<name>A0A4U2N3R6_9BACI</name>
<comment type="subcellular location">
    <subcellularLocation>
        <location evidence="1">Secreted</location>
    </subcellularLocation>
</comment>
<feature type="domain" description="SD-repeat containing protein B" evidence="5">
    <location>
        <begin position="43"/>
        <end position="110"/>
    </location>
</feature>
<accession>A0A4U2N3R6</accession>
<dbReference type="Gene3D" id="2.60.40.10">
    <property type="entry name" value="Immunoglobulins"/>
    <property type="match status" value="2"/>
</dbReference>
<evidence type="ECO:0000313" key="6">
    <source>
        <dbReference type="EMBL" id="TKH18977.1"/>
    </source>
</evidence>
<evidence type="ECO:0000256" key="1">
    <source>
        <dbReference type="ARBA" id="ARBA00004613"/>
    </source>
</evidence>
<reference evidence="6 7" key="1">
    <citation type="journal article" date="2019" name="Environ. Microbiol.">
        <title>An active ?-lactamase is a part of an orchestrated cell wall stress resistance network of Bacillus subtilis and related rhizosphere species.</title>
        <authorList>
            <person name="Bucher T."/>
            <person name="Keren-Paz A."/>
            <person name="Hausser J."/>
            <person name="Olender T."/>
            <person name="Cytryn E."/>
            <person name="Kolodkin-Gal I."/>
        </authorList>
    </citation>
    <scope>NUCLEOTIDE SEQUENCE [LARGE SCALE GENOMIC DNA]</scope>
    <source>
        <strain evidence="6 7">I71</strain>
    </source>
</reference>
<evidence type="ECO:0000259" key="5">
    <source>
        <dbReference type="Pfam" id="PF17210"/>
    </source>
</evidence>
<gene>
    <name evidence="6" type="ORF">FC694_03140</name>
</gene>
<dbReference type="GO" id="GO:0005576">
    <property type="term" value="C:extracellular region"/>
    <property type="evidence" value="ECO:0007669"/>
    <property type="project" value="UniProtKB-SubCell"/>
</dbReference>
<comment type="caution">
    <text evidence="6">The sequence shown here is derived from an EMBL/GenBank/DDBJ whole genome shotgun (WGS) entry which is preliminary data.</text>
</comment>
<evidence type="ECO:0000313" key="7">
    <source>
        <dbReference type="Proteomes" id="UP000306037"/>
    </source>
</evidence>
<dbReference type="AlphaFoldDB" id="A0A4U2N3R6"/>
<dbReference type="Proteomes" id="UP000306037">
    <property type="component" value="Unassembled WGS sequence"/>
</dbReference>
<evidence type="ECO:0000256" key="2">
    <source>
        <dbReference type="ARBA" id="ARBA00022525"/>
    </source>
</evidence>
<dbReference type="RefSeq" id="WP_137050898.1">
    <property type="nucleotide sequence ID" value="NZ_SZOM01000026.1"/>
</dbReference>
<dbReference type="InterPro" id="IPR051417">
    <property type="entry name" value="SDr/BOS_complex"/>
</dbReference>
<evidence type="ECO:0000256" key="3">
    <source>
        <dbReference type="ARBA" id="ARBA00022729"/>
    </source>
</evidence>
<proteinExistence type="predicted"/>
<keyword evidence="2" id="KW-0964">Secreted</keyword>
<dbReference type="InterPro" id="IPR033764">
    <property type="entry name" value="Sdr_B"/>
</dbReference>
<dbReference type="PANTHER" id="PTHR23303:SF15">
    <property type="entry name" value="COLOSSIN-A"/>
    <property type="match status" value="1"/>
</dbReference>
<keyword evidence="3 4" id="KW-0732">Signal</keyword>
<dbReference type="EMBL" id="SZOM01000026">
    <property type="protein sequence ID" value="TKH18977.1"/>
    <property type="molecule type" value="Genomic_DNA"/>
</dbReference>
<dbReference type="PANTHER" id="PTHR23303">
    <property type="entry name" value="CARBOXYPEPTIDASE REGULATORY REGION-CONTAINING"/>
    <property type="match status" value="1"/>
</dbReference>
<organism evidence="6 7">
    <name type="scientific">Bacillus wiedmannii</name>
    <dbReference type="NCBI Taxonomy" id="1890302"/>
    <lineage>
        <taxon>Bacteria</taxon>
        <taxon>Bacillati</taxon>
        <taxon>Bacillota</taxon>
        <taxon>Bacilli</taxon>
        <taxon>Bacillales</taxon>
        <taxon>Bacillaceae</taxon>
        <taxon>Bacillus</taxon>
        <taxon>Bacillus cereus group</taxon>
    </lineage>
</organism>
<feature type="domain" description="SD-repeat containing protein B" evidence="5">
    <location>
        <begin position="155"/>
        <end position="234"/>
    </location>
</feature>
<protein>
    <recommendedName>
        <fullName evidence="5">SD-repeat containing protein B domain-containing protein</fullName>
    </recommendedName>
</protein>
<dbReference type="Pfam" id="PF17210">
    <property type="entry name" value="SdrD_B"/>
    <property type="match status" value="2"/>
</dbReference>
<dbReference type="SUPFAM" id="SSF117074">
    <property type="entry name" value="Hypothetical protein PA1324"/>
    <property type="match status" value="2"/>
</dbReference>
<dbReference type="InterPro" id="IPR013783">
    <property type="entry name" value="Ig-like_fold"/>
</dbReference>
<feature type="signal peptide" evidence="4">
    <location>
        <begin position="1"/>
        <end position="30"/>
    </location>
</feature>
<evidence type="ECO:0000256" key="4">
    <source>
        <dbReference type="SAM" id="SignalP"/>
    </source>
</evidence>